<protein>
    <submittedName>
        <fullName evidence="1">Uncharacterized protein</fullName>
    </submittedName>
</protein>
<dbReference type="InParanoid" id="A0A0D0D7M1"/>
<dbReference type="HOGENOM" id="CLU_003292_7_1_1"/>
<dbReference type="Proteomes" id="UP000054538">
    <property type="component" value="Unassembled WGS sequence"/>
</dbReference>
<organism evidence="1 2">
    <name type="scientific">Paxillus rubicundulus Ve08.2h10</name>
    <dbReference type="NCBI Taxonomy" id="930991"/>
    <lineage>
        <taxon>Eukaryota</taxon>
        <taxon>Fungi</taxon>
        <taxon>Dikarya</taxon>
        <taxon>Basidiomycota</taxon>
        <taxon>Agaricomycotina</taxon>
        <taxon>Agaricomycetes</taxon>
        <taxon>Agaricomycetidae</taxon>
        <taxon>Boletales</taxon>
        <taxon>Paxilineae</taxon>
        <taxon>Paxillaceae</taxon>
        <taxon>Paxillus</taxon>
    </lineage>
</organism>
<dbReference type="STRING" id="930991.A0A0D0D7M1"/>
<dbReference type="EMBL" id="KN826203">
    <property type="protein sequence ID" value="KIK79721.1"/>
    <property type="molecule type" value="Genomic_DNA"/>
</dbReference>
<dbReference type="AlphaFoldDB" id="A0A0D0D7M1"/>
<dbReference type="OrthoDB" id="2688580at2759"/>
<evidence type="ECO:0000313" key="1">
    <source>
        <dbReference type="EMBL" id="KIK79721.1"/>
    </source>
</evidence>
<feature type="non-terminal residue" evidence="1">
    <location>
        <position position="1"/>
    </location>
</feature>
<accession>A0A0D0D7M1</accession>
<evidence type="ECO:0000313" key="2">
    <source>
        <dbReference type="Proteomes" id="UP000054538"/>
    </source>
</evidence>
<reference evidence="1 2" key="1">
    <citation type="submission" date="2014-04" db="EMBL/GenBank/DDBJ databases">
        <authorList>
            <consortium name="DOE Joint Genome Institute"/>
            <person name="Kuo A."/>
            <person name="Kohler A."/>
            <person name="Jargeat P."/>
            <person name="Nagy L.G."/>
            <person name="Floudas D."/>
            <person name="Copeland A."/>
            <person name="Barry K.W."/>
            <person name="Cichocki N."/>
            <person name="Veneault-Fourrey C."/>
            <person name="LaButti K."/>
            <person name="Lindquist E.A."/>
            <person name="Lipzen A."/>
            <person name="Lundell T."/>
            <person name="Morin E."/>
            <person name="Murat C."/>
            <person name="Sun H."/>
            <person name="Tunlid A."/>
            <person name="Henrissat B."/>
            <person name="Grigoriev I.V."/>
            <person name="Hibbett D.S."/>
            <person name="Martin F."/>
            <person name="Nordberg H.P."/>
            <person name="Cantor M.N."/>
            <person name="Hua S.X."/>
        </authorList>
    </citation>
    <scope>NUCLEOTIDE SEQUENCE [LARGE SCALE GENOMIC DNA]</scope>
    <source>
        <strain evidence="1 2">Ve08.2h10</strain>
    </source>
</reference>
<feature type="non-terminal residue" evidence="1">
    <location>
        <position position="104"/>
    </location>
</feature>
<sequence length="104" mass="11650">PCPYLSDLTPNSSPFHPHCLAADWLHLWRPFGTAGQIVTVALTSHTISEDMLDHILQVIRASWADNTKAIYRTGLLIYHIYCNLNSIPKPHRCPTSPSLLSAFL</sequence>
<reference evidence="2" key="2">
    <citation type="submission" date="2015-01" db="EMBL/GenBank/DDBJ databases">
        <title>Evolutionary Origins and Diversification of the Mycorrhizal Mutualists.</title>
        <authorList>
            <consortium name="DOE Joint Genome Institute"/>
            <consortium name="Mycorrhizal Genomics Consortium"/>
            <person name="Kohler A."/>
            <person name="Kuo A."/>
            <person name="Nagy L.G."/>
            <person name="Floudas D."/>
            <person name="Copeland A."/>
            <person name="Barry K.W."/>
            <person name="Cichocki N."/>
            <person name="Veneault-Fourrey C."/>
            <person name="LaButti K."/>
            <person name="Lindquist E.A."/>
            <person name="Lipzen A."/>
            <person name="Lundell T."/>
            <person name="Morin E."/>
            <person name="Murat C."/>
            <person name="Riley R."/>
            <person name="Ohm R."/>
            <person name="Sun H."/>
            <person name="Tunlid A."/>
            <person name="Henrissat B."/>
            <person name="Grigoriev I.V."/>
            <person name="Hibbett D.S."/>
            <person name="Martin F."/>
        </authorList>
    </citation>
    <scope>NUCLEOTIDE SEQUENCE [LARGE SCALE GENOMIC DNA]</scope>
    <source>
        <strain evidence="2">Ve08.2h10</strain>
    </source>
</reference>
<proteinExistence type="predicted"/>
<keyword evidence="2" id="KW-1185">Reference proteome</keyword>
<name>A0A0D0D7M1_9AGAM</name>
<gene>
    <name evidence="1" type="ORF">PAXRUDRAFT_73549</name>
</gene>